<sequence>MPDVIIVADDNDKRNRSKRRTTFDKKSTMWYLKGRRTPTAHQGTAHRLRVLQGDPACRPGRGSPCRV</sequence>
<dbReference type="EMBL" id="CP000804">
    <property type="protein sequence ID" value="ABU56738.1"/>
    <property type="molecule type" value="Genomic_DNA"/>
</dbReference>
<protein>
    <submittedName>
        <fullName evidence="2">Uncharacterized protein</fullName>
    </submittedName>
</protein>
<reference evidence="2 3" key="1">
    <citation type="submission" date="2007-08" db="EMBL/GenBank/DDBJ databases">
        <title>Complete sequence of Roseiflexus castenholzii DSM 13941.</title>
        <authorList>
            <consortium name="US DOE Joint Genome Institute"/>
            <person name="Copeland A."/>
            <person name="Lucas S."/>
            <person name="Lapidus A."/>
            <person name="Barry K."/>
            <person name="Glavina del Rio T."/>
            <person name="Dalin E."/>
            <person name="Tice H."/>
            <person name="Pitluck S."/>
            <person name="Thompson L.S."/>
            <person name="Brettin T."/>
            <person name="Bruce D."/>
            <person name="Detter J.C."/>
            <person name="Han C."/>
            <person name="Tapia R."/>
            <person name="Schmutz J."/>
            <person name="Larimer F."/>
            <person name="Land M."/>
            <person name="Hauser L."/>
            <person name="Kyrpides N."/>
            <person name="Mikhailova N."/>
            <person name="Bryant D.A."/>
            <person name="Hanada S."/>
            <person name="Tsukatani Y."/>
            <person name="Richardson P."/>
        </authorList>
    </citation>
    <scope>NUCLEOTIDE SEQUENCE [LARGE SCALE GENOMIC DNA]</scope>
    <source>
        <strain evidence="3">DSM 13941 / HLO8</strain>
    </source>
</reference>
<dbReference type="STRING" id="383372.Rcas_0609"/>
<evidence type="ECO:0000313" key="3">
    <source>
        <dbReference type="Proteomes" id="UP000000263"/>
    </source>
</evidence>
<name>A7NGZ1_ROSCS</name>
<gene>
    <name evidence="2" type="ordered locus">Rcas_0609</name>
</gene>
<proteinExistence type="predicted"/>
<evidence type="ECO:0000313" key="2">
    <source>
        <dbReference type="EMBL" id="ABU56738.1"/>
    </source>
</evidence>
<dbReference type="AlphaFoldDB" id="A7NGZ1"/>
<feature type="region of interest" description="Disordered" evidence="1">
    <location>
        <begin position="1"/>
        <end position="20"/>
    </location>
</feature>
<accession>A7NGZ1</accession>
<dbReference type="KEGG" id="rca:Rcas_0609"/>
<dbReference type="HOGENOM" id="CLU_2809736_0_0_0"/>
<organism evidence="2 3">
    <name type="scientific">Roseiflexus castenholzii (strain DSM 13941 / HLO8)</name>
    <dbReference type="NCBI Taxonomy" id="383372"/>
    <lineage>
        <taxon>Bacteria</taxon>
        <taxon>Bacillati</taxon>
        <taxon>Chloroflexota</taxon>
        <taxon>Chloroflexia</taxon>
        <taxon>Chloroflexales</taxon>
        <taxon>Roseiflexineae</taxon>
        <taxon>Roseiflexaceae</taxon>
        <taxon>Roseiflexus</taxon>
    </lineage>
</organism>
<dbReference type="Proteomes" id="UP000000263">
    <property type="component" value="Chromosome"/>
</dbReference>
<evidence type="ECO:0000256" key="1">
    <source>
        <dbReference type="SAM" id="MobiDB-lite"/>
    </source>
</evidence>
<keyword evidence="3" id="KW-1185">Reference proteome</keyword>